<accession>A0AAU9VEY8</accession>
<comment type="caution">
    <text evidence="1">The sequence shown here is derived from an EMBL/GenBank/DDBJ whole genome shotgun (WGS) entry which is preliminary data.</text>
</comment>
<keyword evidence="2" id="KW-1185">Reference proteome</keyword>
<evidence type="ECO:0000313" key="1">
    <source>
        <dbReference type="EMBL" id="CAH2108992.1"/>
    </source>
</evidence>
<reference evidence="1" key="1">
    <citation type="submission" date="2022-03" db="EMBL/GenBank/DDBJ databases">
        <authorList>
            <person name="Tunstrom K."/>
        </authorList>
    </citation>
    <scope>NUCLEOTIDE SEQUENCE</scope>
</reference>
<dbReference type="AlphaFoldDB" id="A0AAU9VEY8"/>
<organism evidence="1 2">
    <name type="scientific">Euphydryas editha</name>
    <name type="common">Edith's checkerspot</name>
    <dbReference type="NCBI Taxonomy" id="104508"/>
    <lineage>
        <taxon>Eukaryota</taxon>
        <taxon>Metazoa</taxon>
        <taxon>Ecdysozoa</taxon>
        <taxon>Arthropoda</taxon>
        <taxon>Hexapoda</taxon>
        <taxon>Insecta</taxon>
        <taxon>Pterygota</taxon>
        <taxon>Neoptera</taxon>
        <taxon>Endopterygota</taxon>
        <taxon>Lepidoptera</taxon>
        <taxon>Glossata</taxon>
        <taxon>Ditrysia</taxon>
        <taxon>Papilionoidea</taxon>
        <taxon>Nymphalidae</taxon>
        <taxon>Nymphalinae</taxon>
        <taxon>Euphydryas</taxon>
    </lineage>
</organism>
<protein>
    <submittedName>
        <fullName evidence="1">Uncharacterized protein</fullName>
    </submittedName>
</protein>
<gene>
    <name evidence="1" type="ORF">EEDITHA_LOCUS22880</name>
</gene>
<dbReference type="EMBL" id="CAKOGL010000050">
    <property type="protein sequence ID" value="CAH2108992.1"/>
    <property type="molecule type" value="Genomic_DNA"/>
</dbReference>
<name>A0AAU9VEY8_EUPED</name>
<proteinExistence type="predicted"/>
<sequence>MDVEVHFGDESVKLCSSMVFGVAAPPVAPGIDVTGHYMMVCGELRDGRSHLSDVRFQVLVPFEVDGQYSKLKSAGPYEDSGHILGDNLGVMNNFHSVTEDDDRCLYWFLAAKGALDDLRAWVFSSHFALITGIRFLYQGERDPFFRGHLKQFGRCQL</sequence>
<evidence type="ECO:0000313" key="2">
    <source>
        <dbReference type="Proteomes" id="UP001153954"/>
    </source>
</evidence>
<dbReference type="Proteomes" id="UP001153954">
    <property type="component" value="Unassembled WGS sequence"/>
</dbReference>